<dbReference type="Proteomes" id="UP000322110">
    <property type="component" value="Unassembled WGS sequence"/>
</dbReference>
<dbReference type="InterPro" id="IPR022742">
    <property type="entry name" value="Hydrolase_4"/>
</dbReference>
<protein>
    <submittedName>
        <fullName evidence="3">Alpha/beta hydrolase</fullName>
    </submittedName>
</protein>
<dbReference type="GO" id="GO:0016787">
    <property type="term" value="F:hydrolase activity"/>
    <property type="evidence" value="ECO:0007669"/>
    <property type="project" value="UniProtKB-KW"/>
</dbReference>
<comment type="caution">
    <text evidence="3">The sequence shown here is derived from an EMBL/GenBank/DDBJ whole genome shotgun (WGS) entry which is preliminary data.</text>
</comment>
<accession>A0A5B2TH33</accession>
<evidence type="ECO:0000313" key="3">
    <source>
        <dbReference type="EMBL" id="KAA2213228.1"/>
    </source>
</evidence>
<feature type="domain" description="Serine aminopeptidase S33" evidence="2">
    <location>
        <begin position="32"/>
        <end position="135"/>
    </location>
</feature>
<evidence type="ECO:0000259" key="2">
    <source>
        <dbReference type="Pfam" id="PF12146"/>
    </source>
</evidence>
<dbReference type="PANTHER" id="PTHR16138:SF7">
    <property type="entry name" value="PALMITOYL-PROTEIN THIOESTERASE ABHD10, MITOCHONDRIAL"/>
    <property type="match status" value="1"/>
</dbReference>
<name>A0A5B2TH33_9PROT</name>
<gene>
    <name evidence="3" type="ORF">F0Q34_11395</name>
</gene>
<dbReference type="AlphaFoldDB" id="A0A5B2TH33"/>
<evidence type="ECO:0000313" key="4">
    <source>
        <dbReference type="Proteomes" id="UP000322110"/>
    </source>
</evidence>
<evidence type="ECO:0000256" key="1">
    <source>
        <dbReference type="ARBA" id="ARBA00022801"/>
    </source>
</evidence>
<dbReference type="Gene3D" id="3.40.50.1820">
    <property type="entry name" value="alpha/beta hydrolase"/>
    <property type="match status" value="1"/>
</dbReference>
<dbReference type="RefSeq" id="WP_149812341.1">
    <property type="nucleotide sequence ID" value="NZ_VUKA01000004.1"/>
</dbReference>
<organism evidence="3 4">
    <name type="scientific">Teichococcus oryzae</name>
    <dbReference type="NCBI Taxonomy" id="1608942"/>
    <lineage>
        <taxon>Bacteria</taxon>
        <taxon>Pseudomonadati</taxon>
        <taxon>Pseudomonadota</taxon>
        <taxon>Alphaproteobacteria</taxon>
        <taxon>Acetobacterales</taxon>
        <taxon>Roseomonadaceae</taxon>
        <taxon>Roseomonas</taxon>
    </lineage>
</organism>
<dbReference type="SUPFAM" id="SSF53474">
    <property type="entry name" value="alpha/beta-Hydrolases"/>
    <property type="match status" value="1"/>
</dbReference>
<proteinExistence type="predicted"/>
<dbReference type="PANTHER" id="PTHR16138">
    <property type="entry name" value="MYCOPHENOLIC ACID ACYL-GLUCURONIDE ESTERASE, MITOCHONDRIAL"/>
    <property type="match status" value="1"/>
</dbReference>
<dbReference type="InterPro" id="IPR052382">
    <property type="entry name" value="ABHD10_acyl-thioesterase"/>
</dbReference>
<sequence length="255" mass="27402">MNEETGRLDRGNGIGLAWARLPGTGPGVVFLGGFRSDMEGTKAIALRDWCAAQGQAFLRFDYAGHGTSGGRFEDGAIGDWAEDAAALVERLTEGPQVLVGSSMGGWIALLLARRMPERVHALVGIAAAPDFTEKLMWPGFTPEHRAILERDGVLMAPSPYGPPVPLTRRLIEEGRNHLLLDAPIPLDRPVRLLQGMRDAEVPWHFAPDIAARVTSEDVRVILVKDGDHRLSRPQDLALIEAAVAEVSGPPSGGDG</sequence>
<dbReference type="OrthoDB" id="9813296at2"/>
<keyword evidence="1 3" id="KW-0378">Hydrolase</keyword>
<dbReference type="InterPro" id="IPR029058">
    <property type="entry name" value="AB_hydrolase_fold"/>
</dbReference>
<dbReference type="EMBL" id="VUKA01000004">
    <property type="protein sequence ID" value="KAA2213228.1"/>
    <property type="molecule type" value="Genomic_DNA"/>
</dbReference>
<dbReference type="Pfam" id="PF12146">
    <property type="entry name" value="Hydrolase_4"/>
    <property type="match status" value="1"/>
</dbReference>
<reference evidence="3 4" key="1">
    <citation type="journal article" date="2015" name="Int. J. Syst. Evol. Microbiol.">
        <title>Roseomonas oryzae sp. nov., isolated from paddy rhizosphere soil.</title>
        <authorList>
            <person name="Ramaprasad E.V."/>
            <person name="Sasikala Ch."/>
            <person name="Ramana Ch.V."/>
        </authorList>
    </citation>
    <scope>NUCLEOTIDE SEQUENCE [LARGE SCALE GENOMIC DNA]</scope>
    <source>
        <strain evidence="3 4">KCTC 42542</strain>
    </source>
</reference>
<keyword evidence="4" id="KW-1185">Reference proteome</keyword>